<protein>
    <recommendedName>
        <fullName evidence="4">Alanine racemase</fullName>
        <ecNumber evidence="4">5.1.1.1</ecNumber>
    </recommendedName>
</protein>
<dbReference type="NCBIfam" id="TIGR00492">
    <property type="entry name" value="alr"/>
    <property type="match status" value="1"/>
</dbReference>
<gene>
    <name evidence="6" type="primary">alr_2</name>
    <name evidence="6" type="ORF">GCM10008905_12260</name>
</gene>
<dbReference type="Gene3D" id="3.20.20.10">
    <property type="entry name" value="Alanine racemase"/>
    <property type="match status" value="1"/>
</dbReference>
<feature type="binding site" evidence="4">
    <location>
        <position position="130"/>
    </location>
    <ligand>
        <name>substrate</name>
    </ligand>
</feature>
<evidence type="ECO:0000313" key="7">
    <source>
        <dbReference type="Proteomes" id="UP001500339"/>
    </source>
</evidence>
<dbReference type="HAMAP" id="MF_01201">
    <property type="entry name" value="Ala_racemase"/>
    <property type="match status" value="1"/>
</dbReference>
<dbReference type="Gene3D" id="2.40.37.10">
    <property type="entry name" value="Lyase, Ornithine Decarboxylase, Chain A, domain 1"/>
    <property type="match status" value="1"/>
</dbReference>
<dbReference type="PROSITE" id="PS00395">
    <property type="entry name" value="ALANINE_RACEMASE"/>
    <property type="match status" value="1"/>
</dbReference>
<dbReference type="Pfam" id="PF01168">
    <property type="entry name" value="Ala_racemase_N"/>
    <property type="match status" value="1"/>
</dbReference>
<feature type="modified residue" description="N6-(pyridoxal phosphate)lysine" evidence="4">
    <location>
        <position position="35"/>
    </location>
</feature>
<reference evidence="6 7" key="1">
    <citation type="journal article" date="2019" name="Int. J. Syst. Evol. Microbiol.">
        <title>The Global Catalogue of Microorganisms (GCM) 10K type strain sequencing project: providing services to taxonomists for standard genome sequencing and annotation.</title>
        <authorList>
            <consortium name="The Broad Institute Genomics Platform"/>
            <consortium name="The Broad Institute Genome Sequencing Center for Infectious Disease"/>
            <person name="Wu L."/>
            <person name="Ma J."/>
        </authorList>
    </citation>
    <scope>NUCLEOTIDE SEQUENCE [LARGE SCALE GENOMIC DNA]</scope>
    <source>
        <strain evidence="6 7">JCM 1405</strain>
    </source>
</reference>
<dbReference type="SUPFAM" id="SSF50621">
    <property type="entry name" value="Alanine racemase C-terminal domain-like"/>
    <property type="match status" value="1"/>
</dbReference>
<feature type="domain" description="Alanine racemase C-terminal" evidence="5">
    <location>
        <begin position="230"/>
        <end position="351"/>
    </location>
</feature>
<organism evidence="6 7">
    <name type="scientific">Clostridium malenominatum</name>
    <dbReference type="NCBI Taxonomy" id="1539"/>
    <lineage>
        <taxon>Bacteria</taxon>
        <taxon>Bacillati</taxon>
        <taxon>Bacillota</taxon>
        <taxon>Clostridia</taxon>
        <taxon>Eubacteriales</taxon>
        <taxon>Clostridiaceae</taxon>
        <taxon>Clostridium</taxon>
    </lineage>
</organism>
<feature type="active site" description="Proton acceptor; specific for D-alanine" evidence="4">
    <location>
        <position position="35"/>
    </location>
</feature>
<comment type="pathway">
    <text evidence="4">Amino-acid biosynthesis; D-alanine biosynthesis; D-alanine from L-alanine: step 1/1.</text>
</comment>
<keyword evidence="7" id="KW-1185">Reference proteome</keyword>
<dbReference type="EC" id="5.1.1.1" evidence="4"/>
<keyword evidence="2 4" id="KW-0663">Pyridoxal phosphate</keyword>
<dbReference type="InterPro" id="IPR020622">
    <property type="entry name" value="Ala_racemase_pyridoxalP-BS"/>
</dbReference>
<evidence type="ECO:0000256" key="2">
    <source>
        <dbReference type="ARBA" id="ARBA00022898"/>
    </source>
</evidence>
<dbReference type="PRINTS" id="PR00992">
    <property type="entry name" value="ALARACEMASE"/>
</dbReference>
<evidence type="ECO:0000256" key="3">
    <source>
        <dbReference type="ARBA" id="ARBA00023235"/>
    </source>
</evidence>
<feature type="active site" description="Proton acceptor; specific for L-alanine" evidence="4">
    <location>
        <position position="251"/>
    </location>
</feature>
<dbReference type="CDD" id="cd00430">
    <property type="entry name" value="PLPDE_III_AR"/>
    <property type="match status" value="1"/>
</dbReference>
<comment type="caution">
    <text evidence="6">The sequence shown here is derived from an EMBL/GenBank/DDBJ whole genome shotgun (WGS) entry which is preliminary data.</text>
</comment>
<dbReference type="InterPro" id="IPR011079">
    <property type="entry name" value="Ala_racemase_C"/>
</dbReference>
<name>A0ABN1IV42_9CLOT</name>
<dbReference type="Pfam" id="PF00842">
    <property type="entry name" value="Ala_racemase_C"/>
    <property type="match status" value="1"/>
</dbReference>
<dbReference type="SMART" id="SM01005">
    <property type="entry name" value="Ala_racemase_C"/>
    <property type="match status" value="1"/>
</dbReference>
<evidence type="ECO:0000256" key="4">
    <source>
        <dbReference type="HAMAP-Rule" id="MF_01201"/>
    </source>
</evidence>
<dbReference type="RefSeq" id="WP_343767837.1">
    <property type="nucleotide sequence ID" value="NZ_BAAACF010000001.1"/>
</dbReference>
<dbReference type="InterPro" id="IPR000821">
    <property type="entry name" value="Ala_racemase"/>
</dbReference>
<accession>A0ABN1IV42</accession>
<dbReference type="PANTHER" id="PTHR30511">
    <property type="entry name" value="ALANINE RACEMASE"/>
    <property type="match status" value="1"/>
</dbReference>
<dbReference type="InterPro" id="IPR009006">
    <property type="entry name" value="Ala_racemase/Decarboxylase_C"/>
</dbReference>
<comment type="function">
    <text evidence="4">Catalyzes the interconversion of L-alanine and D-alanine. May also act on other amino acids.</text>
</comment>
<dbReference type="InterPro" id="IPR029066">
    <property type="entry name" value="PLP-binding_barrel"/>
</dbReference>
<comment type="catalytic activity">
    <reaction evidence="4">
        <text>L-alanine = D-alanine</text>
        <dbReference type="Rhea" id="RHEA:20249"/>
        <dbReference type="ChEBI" id="CHEBI:57416"/>
        <dbReference type="ChEBI" id="CHEBI:57972"/>
        <dbReference type="EC" id="5.1.1.1"/>
    </reaction>
</comment>
<evidence type="ECO:0000259" key="5">
    <source>
        <dbReference type="SMART" id="SM01005"/>
    </source>
</evidence>
<dbReference type="SUPFAM" id="SSF51419">
    <property type="entry name" value="PLP-binding barrel"/>
    <property type="match status" value="1"/>
</dbReference>
<dbReference type="InterPro" id="IPR001608">
    <property type="entry name" value="Ala_racemase_N"/>
</dbReference>
<dbReference type="PANTHER" id="PTHR30511:SF0">
    <property type="entry name" value="ALANINE RACEMASE, CATABOLIC-RELATED"/>
    <property type="match status" value="1"/>
</dbReference>
<dbReference type="Proteomes" id="UP001500339">
    <property type="component" value="Unassembled WGS sequence"/>
</dbReference>
<comment type="cofactor">
    <cofactor evidence="1 4">
        <name>pyridoxal 5'-phosphate</name>
        <dbReference type="ChEBI" id="CHEBI:597326"/>
    </cofactor>
</comment>
<comment type="similarity">
    <text evidence="4">Belongs to the alanine racemase family.</text>
</comment>
<evidence type="ECO:0000256" key="1">
    <source>
        <dbReference type="ARBA" id="ARBA00001933"/>
    </source>
</evidence>
<proteinExistence type="inferred from homology"/>
<keyword evidence="3 4" id="KW-0413">Isomerase</keyword>
<evidence type="ECO:0000313" key="6">
    <source>
        <dbReference type="EMBL" id="GAA0721640.1"/>
    </source>
</evidence>
<dbReference type="EMBL" id="BAAACF010000001">
    <property type="protein sequence ID" value="GAA0721640.1"/>
    <property type="molecule type" value="Genomic_DNA"/>
</dbReference>
<feature type="binding site" evidence="4">
    <location>
        <position position="298"/>
    </location>
    <ligand>
        <name>substrate</name>
    </ligand>
</feature>
<sequence>MFYRDTWAEINLDRIKENILLIKKTVNKDFFAVIKANGYGCGDSYLANIAVDAGAAYLAVSSLDEALSLRNKGIEQNILVLQYISPKSLQIAKRNNITATASSLEWVQQAIKEGISGLKVHLKFDSGMNRIGFTNLHDLQLGLKTLLNNSVNVEGIYTHFACADSYDNIMCKSQLDKFKEALSFLNHKFIWIHCSNSDASFHFHENISNAVRCGIAMLGISSYQTNLQPALSLYSKIVNIKKIHKGETVGYGATYIAKADEWIATLPIGYADGWLRAHQGKHCVIDNTECQFIGRICMDQSMIRVPKYYPLGTIVELMGSNMPITRIAKELNTIPYEVMTLLSYRIAKVYIYQNEQISA</sequence>